<feature type="compositionally biased region" description="Polar residues" evidence="1">
    <location>
        <begin position="48"/>
        <end position="67"/>
    </location>
</feature>
<evidence type="ECO:0000313" key="3">
    <source>
        <dbReference type="Proteomes" id="UP000753908"/>
    </source>
</evidence>
<gene>
    <name evidence="2" type="ORF">KME25_20590</name>
</gene>
<evidence type="ECO:0000313" key="2">
    <source>
        <dbReference type="EMBL" id="MBW4546817.1"/>
    </source>
</evidence>
<name>A0A951PNE0_9CYAN</name>
<evidence type="ECO:0000256" key="1">
    <source>
        <dbReference type="SAM" id="MobiDB-lite"/>
    </source>
</evidence>
<organism evidence="2 3">
    <name type="scientific">Symplocastrum torsivum CPER-KK1</name>
    <dbReference type="NCBI Taxonomy" id="450513"/>
    <lineage>
        <taxon>Bacteria</taxon>
        <taxon>Bacillati</taxon>
        <taxon>Cyanobacteriota</taxon>
        <taxon>Cyanophyceae</taxon>
        <taxon>Oscillatoriophycideae</taxon>
        <taxon>Oscillatoriales</taxon>
        <taxon>Microcoleaceae</taxon>
        <taxon>Symplocastrum</taxon>
    </lineage>
</organism>
<reference evidence="2" key="2">
    <citation type="journal article" date="2022" name="Microbiol. Resour. Announc.">
        <title>Metagenome Sequencing to Explore Phylogenomics of Terrestrial Cyanobacteria.</title>
        <authorList>
            <person name="Ward R.D."/>
            <person name="Stajich J.E."/>
            <person name="Johansen J.R."/>
            <person name="Huntemann M."/>
            <person name="Clum A."/>
            <person name="Foster B."/>
            <person name="Foster B."/>
            <person name="Roux S."/>
            <person name="Palaniappan K."/>
            <person name="Varghese N."/>
            <person name="Mukherjee S."/>
            <person name="Reddy T.B.K."/>
            <person name="Daum C."/>
            <person name="Copeland A."/>
            <person name="Chen I.A."/>
            <person name="Ivanova N.N."/>
            <person name="Kyrpides N.C."/>
            <person name="Shapiro N."/>
            <person name="Eloe-Fadrosh E.A."/>
            <person name="Pietrasiak N."/>
        </authorList>
    </citation>
    <scope>NUCLEOTIDE SEQUENCE</scope>
    <source>
        <strain evidence="2">CPER-KK1</strain>
    </source>
</reference>
<sequence>MTADLEDNGSDIALTAQPLELPDLSTDSLKVAELTPLPPAPKTAVSARLSQTPELSGQSCREGNTSRAGKLRLRAQPGRRGLRRAPGDGAPAAVYAPLVS</sequence>
<proteinExistence type="predicted"/>
<accession>A0A951PNE0</accession>
<feature type="region of interest" description="Disordered" evidence="1">
    <location>
        <begin position="35"/>
        <end position="100"/>
    </location>
</feature>
<dbReference type="Proteomes" id="UP000753908">
    <property type="component" value="Unassembled WGS sequence"/>
</dbReference>
<reference evidence="2" key="1">
    <citation type="submission" date="2021-05" db="EMBL/GenBank/DDBJ databases">
        <authorList>
            <person name="Pietrasiak N."/>
            <person name="Ward R."/>
            <person name="Stajich J.E."/>
            <person name="Kurbessoian T."/>
        </authorList>
    </citation>
    <scope>NUCLEOTIDE SEQUENCE</scope>
    <source>
        <strain evidence="2">CPER-KK1</strain>
    </source>
</reference>
<dbReference type="AlphaFoldDB" id="A0A951PNE0"/>
<dbReference type="EMBL" id="JAHHIF010000030">
    <property type="protein sequence ID" value="MBW4546817.1"/>
    <property type="molecule type" value="Genomic_DNA"/>
</dbReference>
<protein>
    <submittedName>
        <fullName evidence="2">Uncharacterized protein</fullName>
    </submittedName>
</protein>
<comment type="caution">
    <text evidence="2">The sequence shown here is derived from an EMBL/GenBank/DDBJ whole genome shotgun (WGS) entry which is preliminary data.</text>
</comment>